<evidence type="ECO:0000256" key="5">
    <source>
        <dbReference type="ARBA" id="ARBA00023089"/>
    </source>
</evidence>
<dbReference type="GO" id="GO:0030154">
    <property type="term" value="P:cell differentiation"/>
    <property type="evidence" value="ECO:0007669"/>
    <property type="project" value="UniProtKB-KW"/>
</dbReference>
<dbReference type="GO" id="GO:0009908">
    <property type="term" value="P:flower development"/>
    <property type="evidence" value="ECO:0007669"/>
    <property type="project" value="UniProtKB-KW"/>
</dbReference>
<evidence type="ECO:0000256" key="4">
    <source>
        <dbReference type="ARBA" id="ARBA00023054"/>
    </source>
</evidence>
<dbReference type="EMBL" id="JAAARO010000009">
    <property type="protein sequence ID" value="KAF5742854.1"/>
    <property type="molecule type" value="Genomic_DNA"/>
</dbReference>
<sequence>MSKPTKELNEPKRLKPTRKIRERNSPARLPLKSIENFTNSSRFEIPNSLDSSRPRAYPSGIIVTRYLLGKTPIYKLSKTSICCLSLVGFLKNMSARGRIRPSFERRSIQDPAMMRHRPFPGGHRPLEPLPPPEVLENKIASQAAEMERLARDNHRLAATQIALREDLAAAHQELERLKAHTRSIQTESDIQIRFLLDKIAKMEADIRSGEKVKKDLQQAHAEAQSLVNAREELTAQIQQVSQELQKAQVDIKILPDLHAELDSLTQEHERLRETFEYEKGSNMEQVEQLKAMEKNLIGIVREVENLRAEVLNSENRVHGNPFVGGYMHHNPPYPPYVQGSDAYFDGYGRPVVREAMIPYGNSNGPAATGGIGNAAVWRGPYNPSLSKR</sequence>
<dbReference type="PANTHER" id="PTHR33405:SF18">
    <property type="entry name" value="PROTEIN FLX-LIKE 4"/>
    <property type="match status" value="1"/>
</dbReference>
<evidence type="ECO:0000256" key="2">
    <source>
        <dbReference type="ARBA" id="ARBA00022473"/>
    </source>
</evidence>
<accession>A0A7J7D981</accession>
<feature type="coiled-coil region" evidence="6">
    <location>
        <begin position="160"/>
        <end position="309"/>
    </location>
</feature>
<name>A0A7J7D981_TRIWF</name>
<comment type="caution">
    <text evidence="8">The sequence shown here is derived from an EMBL/GenBank/DDBJ whole genome shotgun (WGS) entry which is preliminary data.</text>
</comment>
<dbReference type="AlphaFoldDB" id="A0A7J7D981"/>
<evidence type="ECO:0000256" key="6">
    <source>
        <dbReference type="SAM" id="Coils"/>
    </source>
</evidence>
<evidence type="ECO:0000313" key="9">
    <source>
        <dbReference type="Proteomes" id="UP000593562"/>
    </source>
</evidence>
<evidence type="ECO:0000313" key="8">
    <source>
        <dbReference type="EMBL" id="KAF5742854.1"/>
    </source>
</evidence>
<feature type="region of interest" description="Disordered" evidence="7">
    <location>
        <begin position="1"/>
        <end position="28"/>
    </location>
</feature>
<keyword evidence="5" id="KW-0287">Flowering</keyword>
<reference evidence="8 9" key="1">
    <citation type="journal article" date="2020" name="Nat. Commun.">
        <title>Genome of Tripterygium wilfordii and identification of cytochrome P450 involved in triptolide biosynthesis.</title>
        <authorList>
            <person name="Tu L."/>
            <person name="Su P."/>
            <person name="Zhang Z."/>
            <person name="Gao L."/>
            <person name="Wang J."/>
            <person name="Hu T."/>
            <person name="Zhou J."/>
            <person name="Zhang Y."/>
            <person name="Zhao Y."/>
            <person name="Liu Y."/>
            <person name="Song Y."/>
            <person name="Tong Y."/>
            <person name="Lu Y."/>
            <person name="Yang J."/>
            <person name="Xu C."/>
            <person name="Jia M."/>
            <person name="Peters R.J."/>
            <person name="Huang L."/>
            <person name="Gao W."/>
        </authorList>
    </citation>
    <scope>NUCLEOTIDE SEQUENCE [LARGE SCALE GENOMIC DNA]</scope>
    <source>
        <strain evidence="9">cv. XIE 37</strain>
        <tissue evidence="8">Leaf</tissue>
    </source>
</reference>
<evidence type="ECO:0000256" key="1">
    <source>
        <dbReference type="ARBA" id="ARBA00005405"/>
    </source>
</evidence>
<protein>
    <submittedName>
        <fullName evidence="8">Protein FLX-like 4</fullName>
    </submittedName>
</protein>
<keyword evidence="4 6" id="KW-0175">Coiled coil</keyword>
<evidence type="ECO:0000256" key="3">
    <source>
        <dbReference type="ARBA" id="ARBA00022782"/>
    </source>
</evidence>
<keyword evidence="3" id="KW-0221">Differentiation</keyword>
<keyword evidence="2" id="KW-0217">Developmental protein</keyword>
<dbReference type="Proteomes" id="UP000593562">
    <property type="component" value="Unassembled WGS sequence"/>
</dbReference>
<keyword evidence="9" id="KW-1185">Reference proteome</keyword>
<dbReference type="InterPro" id="IPR040353">
    <property type="entry name" value="FLX/FLX-like"/>
</dbReference>
<feature type="compositionally biased region" description="Basic and acidic residues" evidence="7">
    <location>
        <begin position="1"/>
        <end position="13"/>
    </location>
</feature>
<organism evidence="8 9">
    <name type="scientific">Tripterygium wilfordii</name>
    <name type="common">Thunder God vine</name>
    <dbReference type="NCBI Taxonomy" id="458696"/>
    <lineage>
        <taxon>Eukaryota</taxon>
        <taxon>Viridiplantae</taxon>
        <taxon>Streptophyta</taxon>
        <taxon>Embryophyta</taxon>
        <taxon>Tracheophyta</taxon>
        <taxon>Spermatophyta</taxon>
        <taxon>Magnoliopsida</taxon>
        <taxon>eudicotyledons</taxon>
        <taxon>Gunneridae</taxon>
        <taxon>Pentapetalae</taxon>
        <taxon>rosids</taxon>
        <taxon>fabids</taxon>
        <taxon>Celastrales</taxon>
        <taxon>Celastraceae</taxon>
        <taxon>Tripterygium</taxon>
    </lineage>
</organism>
<evidence type="ECO:0000256" key="7">
    <source>
        <dbReference type="SAM" id="MobiDB-lite"/>
    </source>
</evidence>
<dbReference type="InParanoid" id="A0A7J7D981"/>
<gene>
    <name evidence="8" type="ORF">HS088_TW09G00915</name>
</gene>
<proteinExistence type="inferred from homology"/>
<comment type="similarity">
    <text evidence="1">Belongs to the FLX family.</text>
</comment>
<dbReference type="PANTHER" id="PTHR33405">
    <property type="entry name" value="PROTEIN FLX-LIKE 2"/>
    <property type="match status" value="1"/>
</dbReference>